<proteinExistence type="predicted"/>
<keyword evidence="2" id="KW-1185">Reference proteome</keyword>
<organism evidence="1 2">
    <name type="scientific">Vibrio crassostreae</name>
    <dbReference type="NCBI Taxonomy" id="246167"/>
    <lineage>
        <taxon>Bacteria</taxon>
        <taxon>Pseudomonadati</taxon>
        <taxon>Pseudomonadota</taxon>
        <taxon>Gammaproteobacteria</taxon>
        <taxon>Vibrionales</taxon>
        <taxon>Vibrionaceae</taxon>
        <taxon>Vibrio</taxon>
    </lineage>
</organism>
<sequence length="52" mass="6179">MGHYVFSGWIGLLKVFKKQRFLLNKREPMIIWEGVKVVFALDYEVEMLFSQG</sequence>
<dbReference type="Proteomes" id="UP000049077">
    <property type="component" value="Unassembled WGS sequence"/>
</dbReference>
<name>A0ABM9QZU7_9VIBR</name>
<dbReference type="EMBL" id="CCJX01000166">
    <property type="protein sequence ID" value="CDT67384.1"/>
    <property type="molecule type" value="Genomic_DNA"/>
</dbReference>
<accession>A0ABM9QZU7</accession>
<evidence type="ECO:0000313" key="1">
    <source>
        <dbReference type="EMBL" id="CDT67384.1"/>
    </source>
</evidence>
<reference evidence="1 2" key="1">
    <citation type="submission" date="2014-06" db="EMBL/GenBank/DDBJ databases">
        <authorList>
            <person name="Le Roux F."/>
        </authorList>
    </citation>
    <scope>NUCLEOTIDE SEQUENCE [LARGE SCALE GENOMIC DNA]</scope>
    <source>
        <strain evidence="1 2">J5-4</strain>
    </source>
</reference>
<gene>
    <name evidence="1" type="ORF">VCR4J5_780124</name>
</gene>
<protein>
    <submittedName>
        <fullName evidence="1">Uncharacterized protein</fullName>
    </submittedName>
</protein>
<evidence type="ECO:0000313" key="2">
    <source>
        <dbReference type="Proteomes" id="UP000049077"/>
    </source>
</evidence>
<comment type="caution">
    <text evidence="1">The sequence shown here is derived from an EMBL/GenBank/DDBJ whole genome shotgun (WGS) entry which is preliminary data.</text>
</comment>